<feature type="region of interest" description="Disordered" evidence="1">
    <location>
        <begin position="99"/>
        <end position="140"/>
    </location>
</feature>
<proteinExistence type="predicted"/>
<protein>
    <submittedName>
        <fullName evidence="2">Uncharacterized protein</fullName>
    </submittedName>
</protein>
<gene>
    <name evidence="2" type="ORF">Slin15195_G025670</name>
</gene>
<organism evidence="2 3">
    <name type="scientific">Septoria linicola</name>
    <dbReference type="NCBI Taxonomy" id="215465"/>
    <lineage>
        <taxon>Eukaryota</taxon>
        <taxon>Fungi</taxon>
        <taxon>Dikarya</taxon>
        <taxon>Ascomycota</taxon>
        <taxon>Pezizomycotina</taxon>
        <taxon>Dothideomycetes</taxon>
        <taxon>Dothideomycetidae</taxon>
        <taxon>Mycosphaerellales</taxon>
        <taxon>Mycosphaerellaceae</taxon>
        <taxon>Septoria</taxon>
    </lineage>
</organism>
<name>A0A9Q9EHF2_9PEZI</name>
<dbReference type="Proteomes" id="UP001056384">
    <property type="component" value="Chromosome 2"/>
</dbReference>
<feature type="compositionally biased region" description="Basic and acidic residues" evidence="1">
    <location>
        <begin position="127"/>
        <end position="140"/>
    </location>
</feature>
<evidence type="ECO:0000256" key="1">
    <source>
        <dbReference type="SAM" id="MobiDB-lite"/>
    </source>
</evidence>
<reference evidence="2" key="1">
    <citation type="submission" date="2022-06" db="EMBL/GenBank/DDBJ databases">
        <title>Complete genome sequences of two strains of the flax pathogen Septoria linicola.</title>
        <authorList>
            <person name="Lapalu N."/>
            <person name="Simon A."/>
            <person name="Demenou B."/>
            <person name="Paumier D."/>
            <person name="Guillot M.-P."/>
            <person name="Gout L."/>
            <person name="Valade R."/>
        </authorList>
    </citation>
    <scope>NUCLEOTIDE SEQUENCE</scope>
    <source>
        <strain evidence="2">SE15195</strain>
    </source>
</reference>
<evidence type="ECO:0000313" key="2">
    <source>
        <dbReference type="EMBL" id="USW49248.1"/>
    </source>
</evidence>
<keyword evidence="3" id="KW-1185">Reference proteome</keyword>
<dbReference type="EMBL" id="CP099419">
    <property type="protein sequence ID" value="USW49248.1"/>
    <property type="molecule type" value="Genomic_DNA"/>
</dbReference>
<accession>A0A9Q9EHF2</accession>
<sequence length="140" mass="16235">MPPGHVFIVKRTDYKGREDEDEEVEEESDVLGVHYALKSANNQAMCETKDYPFSDEWDEVDKDIETRQDGAYRITCGLWPHSVHDTDHFIIKVERHMVSEGHYPNEGDDDSAEDDEDDEEHAEDDGPAERSERPVKRQRS</sequence>
<evidence type="ECO:0000313" key="3">
    <source>
        <dbReference type="Proteomes" id="UP001056384"/>
    </source>
</evidence>
<dbReference type="AlphaFoldDB" id="A0A9Q9EHF2"/>
<feature type="compositionally biased region" description="Acidic residues" evidence="1">
    <location>
        <begin position="106"/>
        <end position="126"/>
    </location>
</feature>